<gene>
    <name evidence="5" type="ORF">P409_27675</name>
</gene>
<keyword evidence="1" id="KW-0489">Methyltransferase</keyword>
<dbReference type="InterPro" id="IPR029063">
    <property type="entry name" value="SAM-dependent_MTases_sf"/>
</dbReference>
<reference evidence="5 6" key="1">
    <citation type="submission" date="2014-01" db="EMBL/GenBank/DDBJ databases">
        <title>Genome sequence determination for a cystic fibrosis isolate, Inquilinus limosus.</title>
        <authorList>
            <person name="Pino M."/>
            <person name="Di Conza J."/>
            <person name="Gutkind G."/>
        </authorList>
    </citation>
    <scope>NUCLEOTIDE SEQUENCE [LARGE SCALE GENOMIC DNA]</scope>
    <source>
        <strain evidence="5 6">MP06</strain>
    </source>
</reference>
<keyword evidence="3" id="KW-0949">S-adenosyl-L-methionine</keyword>
<feature type="domain" description="Methyltransferase type 11" evidence="4">
    <location>
        <begin position="56"/>
        <end position="154"/>
    </location>
</feature>
<dbReference type="GO" id="GO:0008757">
    <property type="term" value="F:S-adenosylmethionine-dependent methyltransferase activity"/>
    <property type="evidence" value="ECO:0007669"/>
    <property type="project" value="InterPro"/>
</dbReference>
<keyword evidence="2" id="KW-0808">Transferase</keyword>
<dbReference type="CDD" id="cd02440">
    <property type="entry name" value="AdoMet_MTases"/>
    <property type="match status" value="1"/>
</dbReference>
<dbReference type="GO" id="GO:0032259">
    <property type="term" value="P:methylation"/>
    <property type="evidence" value="ECO:0007669"/>
    <property type="project" value="UniProtKB-KW"/>
</dbReference>
<dbReference type="EMBL" id="JANX01000532">
    <property type="protein sequence ID" value="KGM31359.1"/>
    <property type="molecule type" value="Genomic_DNA"/>
</dbReference>
<accession>A0A0A0D050</accession>
<sequence>MEPRAYDYETQYRRLRDARQPGWAGDLYERGLAGMRETLDRLERERHLPAPPARMLELGCGNALSSYLLAGKGYEVHGIDIAGTAVVWARERFAAAGLRGSFHQGTVCHMPVFADGSFDIVFDGSCLHCLIGGDRGQCLAEVRRILRPDGIFVVSSMCGEPRSGDAKARFDPQTHRLMQDGHPYRTLKPLAAIEAELAKADFEVRDRSVHINPWWDHATLVCGRAG</sequence>
<evidence type="ECO:0000313" key="6">
    <source>
        <dbReference type="Proteomes" id="UP000029995"/>
    </source>
</evidence>
<dbReference type="Pfam" id="PF08241">
    <property type="entry name" value="Methyltransf_11"/>
    <property type="match status" value="1"/>
</dbReference>
<evidence type="ECO:0000259" key="4">
    <source>
        <dbReference type="Pfam" id="PF08241"/>
    </source>
</evidence>
<comment type="caution">
    <text evidence="5">The sequence shown here is derived from an EMBL/GenBank/DDBJ whole genome shotgun (WGS) entry which is preliminary data.</text>
</comment>
<proteinExistence type="predicted"/>
<dbReference type="InterPro" id="IPR013216">
    <property type="entry name" value="Methyltransf_11"/>
</dbReference>
<evidence type="ECO:0000313" key="5">
    <source>
        <dbReference type="EMBL" id="KGM31359.1"/>
    </source>
</evidence>
<dbReference type="SUPFAM" id="SSF53335">
    <property type="entry name" value="S-adenosyl-L-methionine-dependent methyltransferases"/>
    <property type="match status" value="1"/>
</dbReference>
<dbReference type="PANTHER" id="PTHR43464:SF19">
    <property type="entry name" value="UBIQUINONE BIOSYNTHESIS O-METHYLTRANSFERASE, MITOCHONDRIAL"/>
    <property type="match status" value="1"/>
</dbReference>
<evidence type="ECO:0000256" key="1">
    <source>
        <dbReference type="ARBA" id="ARBA00022603"/>
    </source>
</evidence>
<organism evidence="5 6">
    <name type="scientific">Inquilinus limosus MP06</name>
    <dbReference type="NCBI Taxonomy" id="1398085"/>
    <lineage>
        <taxon>Bacteria</taxon>
        <taxon>Pseudomonadati</taxon>
        <taxon>Pseudomonadota</taxon>
        <taxon>Alphaproteobacteria</taxon>
        <taxon>Rhodospirillales</taxon>
        <taxon>Rhodospirillaceae</taxon>
        <taxon>Inquilinus</taxon>
    </lineage>
</organism>
<name>A0A0A0D050_9PROT</name>
<protein>
    <recommendedName>
        <fullName evidence="4">Methyltransferase type 11 domain-containing protein</fullName>
    </recommendedName>
</protein>
<evidence type="ECO:0000256" key="3">
    <source>
        <dbReference type="ARBA" id="ARBA00022691"/>
    </source>
</evidence>
<dbReference type="Proteomes" id="UP000029995">
    <property type="component" value="Unassembled WGS sequence"/>
</dbReference>
<dbReference type="PANTHER" id="PTHR43464">
    <property type="entry name" value="METHYLTRANSFERASE"/>
    <property type="match status" value="1"/>
</dbReference>
<evidence type="ECO:0000256" key="2">
    <source>
        <dbReference type="ARBA" id="ARBA00022679"/>
    </source>
</evidence>
<dbReference type="Gene3D" id="3.40.50.150">
    <property type="entry name" value="Vaccinia Virus protein VP39"/>
    <property type="match status" value="1"/>
</dbReference>
<dbReference type="AlphaFoldDB" id="A0A0A0D050"/>